<dbReference type="InterPro" id="IPR020846">
    <property type="entry name" value="MFS_dom"/>
</dbReference>
<evidence type="ECO:0000313" key="7">
    <source>
        <dbReference type="EMBL" id="SAK68234.1"/>
    </source>
</evidence>
<dbReference type="Gene3D" id="1.20.1250.20">
    <property type="entry name" value="MFS general substrate transporter like domains"/>
    <property type="match status" value="1"/>
</dbReference>
<evidence type="ECO:0000313" key="8">
    <source>
        <dbReference type="Proteomes" id="UP000054978"/>
    </source>
</evidence>
<evidence type="ECO:0000256" key="4">
    <source>
        <dbReference type="ARBA" id="ARBA00023136"/>
    </source>
</evidence>
<dbReference type="InterPro" id="IPR005828">
    <property type="entry name" value="MFS_sugar_transport-like"/>
</dbReference>
<keyword evidence="4 5" id="KW-0472">Membrane</keyword>
<dbReference type="STRING" id="1777144.AWB83_03163"/>
<feature type="domain" description="Major facilitator superfamily (MFS) profile" evidence="6">
    <location>
        <begin position="1"/>
        <end position="114"/>
    </location>
</feature>
<keyword evidence="3 5" id="KW-1133">Transmembrane helix</keyword>
<sequence>MVLPDRADRRLDQVAAAFAAPALTHAWHTNATGFVRVYGVGLFGVLVGSLLLGVSGERFGRKLMIIYGSLWSGVLTFMCGYADSLGQLTLLRFLAGIGICRSRNCSSIPPPSSC</sequence>
<dbReference type="PROSITE" id="PS50850">
    <property type="entry name" value="MFS"/>
    <property type="match status" value="1"/>
</dbReference>
<dbReference type="PANTHER" id="PTHR23508:SF10">
    <property type="entry name" value="CARBOXYLIC ACID TRANSPORTER PROTEIN HOMOLOG"/>
    <property type="match status" value="1"/>
</dbReference>
<organism evidence="7 8">
    <name type="scientific">Caballeronia ptereochthonis</name>
    <dbReference type="NCBI Taxonomy" id="1777144"/>
    <lineage>
        <taxon>Bacteria</taxon>
        <taxon>Pseudomonadati</taxon>
        <taxon>Pseudomonadota</taxon>
        <taxon>Betaproteobacteria</taxon>
        <taxon>Burkholderiales</taxon>
        <taxon>Burkholderiaceae</taxon>
        <taxon>Caballeronia</taxon>
    </lineage>
</organism>
<protein>
    <submittedName>
        <fullName evidence="7">Major facilitator transporter</fullName>
    </submittedName>
</protein>
<dbReference type="GO" id="GO:0005886">
    <property type="term" value="C:plasma membrane"/>
    <property type="evidence" value="ECO:0007669"/>
    <property type="project" value="TreeGrafter"/>
</dbReference>
<evidence type="ECO:0000256" key="3">
    <source>
        <dbReference type="ARBA" id="ARBA00022989"/>
    </source>
</evidence>
<keyword evidence="2 5" id="KW-0812">Transmembrane</keyword>
<keyword evidence="8" id="KW-1185">Reference proteome</keyword>
<dbReference type="InterPro" id="IPR036259">
    <property type="entry name" value="MFS_trans_sf"/>
</dbReference>
<feature type="transmembrane region" description="Helical" evidence="5">
    <location>
        <begin position="33"/>
        <end position="52"/>
    </location>
</feature>
<dbReference type="SUPFAM" id="SSF103473">
    <property type="entry name" value="MFS general substrate transporter"/>
    <property type="match status" value="1"/>
</dbReference>
<gene>
    <name evidence="7" type="ORF">AWB83_03163</name>
</gene>
<dbReference type="EMBL" id="FCOB02000013">
    <property type="protein sequence ID" value="SAK68234.1"/>
    <property type="molecule type" value="Genomic_DNA"/>
</dbReference>
<feature type="transmembrane region" description="Helical" evidence="5">
    <location>
        <begin position="64"/>
        <end position="83"/>
    </location>
</feature>
<comment type="subcellular location">
    <subcellularLocation>
        <location evidence="1">Membrane</location>
        <topology evidence="1">Multi-pass membrane protein</topology>
    </subcellularLocation>
</comment>
<dbReference type="GO" id="GO:0046943">
    <property type="term" value="F:carboxylic acid transmembrane transporter activity"/>
    <property type="evidence" value="ECO:0007669"/>
    <property type="project" value="TreeGrafter"/>
</dbReference>
<evidence type="ECO:0000256" key="2">
    <source>
        <dbReference type="ARBA" id="ARBA00022692"/>
    </source>
</evidence>
<name>A0A158BDT3_9BURK</name>
<dbReference type="Proteomes" id="UP000054978">
    <property type="component" value="Unassembled WGS sequence"/>
</dbReference>
<dbReference type="Pfam" id="PF00083">
    <property type="entry name" value="Sugar_tr"/>
    <property type="match status" value="1"/>
</dbReference>
<evidence type="ECO:0000256" key="1">
    <source>
        <dbReference type="ARBA" id="ARBA00004141"/>
    </source>
</evidence>
<accession>A0A158BDT3</accession>
<reference evidence="7" key="1">
    <citation type="submission" date="2016-01" db="EMBL/GenBank/DDBJ databases">
        <authorList>
            <person name="Peeters C."/>
        </authorList>
    </citation>
    <scope>NUCLEOTIDE SEQUENCE [LARGE SCALE GENOMIC DNA]</scope>
    <source>
        <strain evidence="7">LMG 29326</strain>
    </source>
</reference>
<dbReference type="AlphaFoldDB" id="A0A158BDT3"/>
<proteinExistence type="predicted"/>
<evidence type="ECO:0000256" key="5">
    <source>
        <dbReference type="SAM" id="Phobius"/>
    </source>
</evidence>
<evidence type="ECO:0000259" key="6">
    <source>
        <dbReference type="PROSITE" id="PS50850"/>
    </source>
</evidence>
<dbReference type="PANTHER" id="PTHR23508">
    <property type="entry name" value="CARBOXYLIC ACID TRANSPORTER PROTEIN HOMOLOG"/>
    <property type="match status" value="1"/>
</dbReference>
<comment type="caution">
    <text evidence="7">The sequence shown here is derived from an EMBL/GenBank/DDBJ whole genome shotgun (WGS) entry which is preliminary data.</text>
</comment>